<dbReference type="RefSeq" id="WP_274958610.1">
    <property type="nucleotide sequence ID" value="NZ_DYWQ01000033.1"/>
</dbReference>
<organism evidence="2 3">
    <name type="scientific">Thermophilibacter provencensis</name>
    <dbReference type="NCBI Taxonomy" id="1852386"/>
    <lineage>
        <taxon>Bacteria</taxon>
        <taxon>Bacillati</taxon>
        <taxon>Actinomycetota</taxon>
        <taxon>Coriobacteriia</taxon>
        <taxon>Coriobacteriales</taxon>
        <taxon>Atopobiaceae</taxon>
        <taxon>Thermophilibacter</taxon>
    </lineage>
</organism>
<evidence type="ECO:0000259" key="1">
    <source>
        <dbReference type="Pfam" id="PF19263"/>
    </source>
</evidence>
<protein>
    <recommendedName>
        <fullName evidence="1">NrS-1 polymerase-like helicase domain-containing protein</fullName>
    </recommendedName>
</protein>
<dbReference type="EMBL" id="DYWQ01000033">
    <property type="protein sequence ID" value="HJF44595.1"/>
    <property type="molecule type" value="Genomic_DNA"/>
</dbReference>
<sequence length="622" mass="69732">MDMTMDTQSLVRYTKEAREHPLEDDWRDMSDAELVEAVLDSTRPDGKLLPPDVATSVVPAAILGLIGPRSIKRSEYGRLLDRVYHMPCVGYVASYNETVGNRAKISRVTRDAFRYAYALYDLALAAEDGVPVAVIDETPAQYVRDPAAGDDGPYRAIDARDFERSARRWSLGASREWVRAYTDLVVALAPHFATADALGLEEVRIRNGVYDRRTLTVRPYTPDDHFIGKFSGIEFPTDASGRVLPMTEPIVELDDGSTWCLSEWLEEIMPDPDGRRALLQLTACLLLPQLDVQRAFVLFGVGRNGKGTWVRLVMTMVGPEAERYVAHLSVEDFADEKKLPHIQGKLLNLSDESNPKGFLGDTAKIKAVISHDIVGGRPPYGLYREWQPVIALLFCLNAPISSAEHSDALYERFVFLNFPTAFFRKENPAIKDDYMCRREIASYAAYLALVEMRPFYDAKVFADNAYVARSNAEHRAEADPVLRAWEGISDDLALLEAVPCQLVYQLMRQWKKHNEPNGRMPGYTSREFRASLAKAASVDGWAVVPDQLPVARWFDEYRASGAIIAHADVRGQGIDVTYGPSELSAWLPQSHGRCPARTRCWLVKATAWNHFQKTGKAPKDQG</sequence>
<evidence type="ECO:0000313" key="3">
    <source>
        <dbReference type="Proteomes" id="UP000697330"/>
    </source>
</evidence>
<dbReference type="InterPro" id="IPR045455">
    <property type="entry name" value="NrS-1_pol-like_helicase"/>
</dbReference>
<gene>
    <name evidence="2" type="ORF">K8U72_02260</name>
</gene>
<reference evidence="2" key="1">
    <citation type="journal article" date="2021" name="PeerJ">
        <title>Extensive microbial diversity within the chicken gut microbiome revealed by metagenomics and culture.</title>
        <authorList>
            <person name="Gilroy R."/>
            <person name="Ravi A."/>
            <person name="Getino M."/>
            <person name="Pursley I."/>
            <person name="Horton D.L."/>
            <person name="Alikhan N.F."/>
            <person name="Baker D."/>
            <person name="Gharbi K."/>
            <person name="Hall N."/>
            <person name="Watson M."/>
            <person name="Adriaenssens E.M."/>
            <person name="Foster-Nyarko E."/>
            <person name="Jarju S."/>
            <person name="Secka A."/>
            <person name="Antonio M."/>
            <person name="Oren A."/>
            <person name="Chaudhuri R.R."/>
            <person name="La Ragione R."/>
            <person name="Hildebrand F."/>
            <person name="Pallen M.J."/>
        </authorList>
    </citation>
    <scope>NUCLEOTIDE SEQUENCE</scope>
    <source>
        <strain evidence="2">CHK124-7917</strain>
    </source>
</reference>
<dbReference type="Proteomes" id="UP000697330">
    <property type="component" value="Unassembled WGS sequence"/>
</dbReference>
<accession>A0A921GD63</accession>
<feature type="domain" description="NrS-1 polymerase-like helicase" evidence="1">
    <location>
        <begin position="298"/>
        <end position="399"/>
    </location>
</feature>
<proteinExistence type="predicted"/>
<name>A0A921GD63_9ACTN</name>
<dbReference type="Gene3D" id="3.40.50.300">
    <property type="entry name" value="P-loop containing nucleotide triphosphate hydrolases"/>
    <property type="match status" value="1"/>
</dbReference>
<evidence type="ECO:0000313" key="2">
    <source>
        <dbReference type="EMBL" id="HJF44595.1"/>
    </source>
</evidence>
<dbReference type="Pfam" id="PF19263">
    <property type="entry name" value="DUF5906"/>
    <property type="match status" value="1"/>
</dbReference>
<comment type="caution">
    <text evidence="2">The sequence shown here is derived from an EMBL/GenBank/DDBJ whole genome shotgun (WGS) entry which is preliminary data.</text>
</comment>
<reference evidence="2" key="2">
    <citation type="submission" date="2021-09" db="EMBL/GenBank/DDBJ databases">
        <authorList>
            <person name="Gilroy R."/>
        </authorList>
    </citation>
    <scope>NUCLEOTIDE SEQUENCE</scope>
    <source>
        <strain evidence="2">CHK124-7917</strain>
    </source>
</reference>
<dbReference type="InterPro" id="IPR027417">
    <property type="entry name" value="P-loop_NTPase"/>
</dbReference>
<dbReference type="AlphaFoldDB" id="A0A921GD63"/>